<dbReference type="PRINTS" id="PR01490">
    <property type="entry name" value="RTXTOXIND"/>
</dbReference>
<evidence type="ECO:0000313" key="15">
    <source>
        <dbReference type="Proteomes" id="UP000434582"/>
    </source>
</evidence>
<evidence type="ECO:0000256" key="11">
    <source>
        <dbReference type="SAM" id="MobiDB-lite"/>
    </source>
</evidence>
<dbReference type="PANTHER" id="PTHR30386">
    <property type="entry name" value="MEMBRANE FUSION SUBUNIT OF EMRAB-TOLC MULTIDRUG EFFLUX PUMP"/>
    <property type="match status" value="1"/>
</dbReference>
<evidence type="ECO:0000256" key="5">
    <source>
        <dbReference type="ARBA" id="ARBA00022519"/>
    </source>
</evidence>
<evidence type="ECO:0000256" key="3">
    <source>
        <dbReference type="ARBA" id="ARBA00022448"/>
    </source>
</evidence>
<comment type="caution">
    <text evidence="14">The sequence shown here is derived from an EMBL/GenBank/DDBJ whole genome shotgun (WGS) entry which is preliminary data.</text>
</comment>
<evidence type="ECO:0000256" key="2">
    <source>
        <dbReference type="ARBA" id="ARBA00009477"/>
    </source>
</evidence>
<keyword evidence="8 9" id="KW-0472">Membrane</keyword>
<reference evidence="14 15" key="1">
    <citation type="submission" date="2019-10" db="EMBL/GenBank/DDBJ databases">
        <title>Draft whole-genome sequence of the purple nonsulfur photosynthetic bacterium Roseospira navarrensis DSM 15114.</title>
        <authorList>
            <person name="Kyndt J.A."/>
            <person name="Meyer T.E."/>
        </authorList>
    </citation>
    <scope>NUCLEOTIDE SEQUENCE [LARGE SCALE GENOMIC DNA]</scope>
    <source>
        <strain evidence="14 15">DSM 15114</strain>
    </source>
</reference>
<dbReference type="Proteomes" id="UP000434582">
    <property type="component" value="Unassembled WGS sequence"/>
</dbReference>
<dbReference type="PANTHER" id="PTHR30386:SF17">
    <property type="entry name" value="ALKALINE PROTEASE SECRETION PROTEIN APRE"/>
    <property type="match status" value="1"/>
</dbReference>
<accession>A0A7X1ZF15</accession>
<evidence type="ECO:0000256" key="9">
    <source>
        <dbReference type="RuleBase" id="RU365093"/>
    </source>
</evidence>
<evidence type="ECO:0000256" key="4">
    <source>
        <dbReference type="ARBA" id="ARBA00022475"/>
    </source>
</evidence>
<feature type="domain" description="AprE-like beta-barrel" evidence="13">
    <location>
        <begin position="349"/>
        <end position="439"/>
    </location>
</feature>
<evidence type="ECO:0000256" key="8">
    <source>
        <dbReference type="ARBA" id="ARBA00023136"/>
    </source>
</evidence>
<organism evidence="14 15">
    <name type="scientific">Roseospira navarrensis</name>
    <dbReference type="NCBI Taxonomy" id="140058"/>
    <lineage>
        <taxon>Bacteria</taxon>
        <taxon>Pseudomonadati</taxon>
        <taxon>Pseudomonadota</taxon>
        <taxon>Alphaproteobacteria</taxon>
        <taxon>Rhodospirillales</taxon>
        <taxon>Rhodospirillaceae</taxon>
        <taxon>Roseospira</taxon>
    </lineage>
</organism>
<dbReference type="InterPro" id="IPR011053">
    <property type="entry name" value="Single_hybrid_motif"/>
</dbReference>
<dbReference type="InterPro" id="IPR050739">
    <property type="entry name" value="MFP"/>
</dbReference>
<dbReference type="GO" id="GO:0015031">
    <property type="term" value="P:protein transport"/>
    <property type="evidence" value="ECO:0007669"/>
    <property type="project" value="InterPro"/>
</dbReference>
<name>A0A7X1ZF15_9PROT</name>
<dbReference type="Pfam" id="PF26002">
    <property type="entry name" value="Beta-barrel_AprE"/>
    <property type="match status" value="1"/>
</dbReference>
<evidence type="ECO:0000313" key="14">
    <source>
        <dbReference type="EMBL" id="MQX37301.1"/>
    </source>
</evidence>
<evidence type="ECO:0000256" key="10">
    <source>
        <dbReference type="SAM" id="Coils"/>
    </source>
</evidence>
<dbReference type="Gene3D" id="2.40.30.170">
    <property type="match status" value="1"/>
</dbReference>
<dbReference type="AlphaFoldDB" id="A0A7X1ZF15"/>
<feature type="region of interest" description="Disordered" evidence="11">
    <location>
        <begin position="1"/>
        <end position="35"/>
    </location>
</feature>
<evidence type="ECO:0000256" key="1">
    <source>
        <dbReference type="ARBA" id="ARBA00004377"/>
    </source>
</evidence>
<keyword evidence="7 9" id="KW-1133">Transmembrane helix</keyword>
<feature type="domain" description="AprE-like long alpha-helical hairpin" evidence="12">
    <location>
        <begin position="117"/>
        <end position="306"/>
    </location>
</feature>
<keyword evidence="5 9" id="KW-0997">Cell inner membrane</keyword>
<comment type="subcellular location">
    <subcellularLocation>
        <location evidence="1 9">Cell inner membrane</location>
        <topology evidence="1 9">Single-pass membrane protein</topology>
    </subcellularLocation>
</comment>
<dbReference type="GO" id="GO:0005886">
    <property type="term" value="C:plasma membrane"/>
    <property type="evidence" value="ECO:0007669"/>
    <property type="project" value="UniProtKB-SubCell"/>
</dbReference>
<dbReference type="OrthoDB" id="9810980at2"/>
<feature type="coiled-coil region" evidence="10">
    <location>
        <begin position="123"/>
        <end position="219"/>
    </location>
</feature>
<keyword evidence="4 9" id="KW-1003">Cell membrane</keyword>
<protein>
    <recommendedName>
        <fullName evidence="9">Membrane fusion protein (MFP) family protein</fullName>
    </recommendedName>
</protein>
<dbReference type="Pfam" id="PF25994">
    <property type="entry name" value="HH_AprE"/>
    <property type="match status" value="1"/>
</dbReference>
<keyword evidence="15" id="KW-1185">Reference proteome</keyword>
<dbReference type="EMBL" id="WIVE01000038">
    <property type="protein sequence ID" value="MQX37301.1"/>
    <property type="molecule type" value="Genomic_DNA"/>
</dbReference>
<evidence type="ECO:0000259" key="13">
    <source>
        <dbReference type="Pfam" id="PF26002"/>
    </source>
</evidence>
<keyword evidence="6 9" id="KW-0812">Transmembrane</keyword>
<dbReference type="NCBIfam" id="TIGR01843">
    <property type="entry name" value="type_I_hlyD"/>
    <property type="match status" value="1"/>
</dbReference>
<dbReference type="InterPro" id="IPR010129">
    <property type="entry name" value="T1SS_HlyD"/>
</dbReference>
<comment type="similarity">
    <text evidence="2 9">Belongs to the membrane fusion protein (MFP) (TC 8.A.1) family.</text>
</comment>
<evidence type="ECO:0000256" key="7">
    <source>
        <dbReference type="ARBA" id="ARBA00022989"/>
    </source>
</evidence>
<proteinExistence type="inferred from homology"/>
<sequence>MASQGSIVPRQQGAVPAPYDPQAASGSQDEPGPPTRTGPIILLGLLVVVVMFGGLGTWAATAPLDSAIIAPGTVVVESKRQTIQHLEGGIVAEILVDEGDVVSAGDVLVRLDATQAAANAALNRKALNELRALEARLLAEQANRETVDFPEDLMAEAATDPEVAELIENQREQFRERRRSLDGQVAILRERISQFRQEIEGMEAQHAAQVRQLEIFQEELVGLRELFEKGFFPRTEVLAIEREVAALEGSVGATVADIARSGKGIGETELQIIQTRQQFREEVVAELRQTRNEMGQVREKLVVARDTLARVEIRSPLDGTVQNIQVHTQGGVIRAGDTLMEVVPLNDRLLIEGEVSPMDVDAVHAGLEAEVRLSALSSRTTPIIMGRVITVSSDRLVNERDDSSYFRIHVEVPDEELAKLEGSNRMSPGMPAEIVVKTGERTMLEYMLKPLTDFFSRAFTEQ</sequence>
<gene>
    <name evidence="14" type="ORF">GHC57_12305</name>
</gene>
<dbReference type="InterPro" id="IPR058781">
    <property type="entry name" value="HH_AprE-like"/>
</dbReference>
<dbReference type="SUPFAM" id="SSF51230">
    <property type="entry name" value="Single hybrid motif"/>
    <property type="match status" value="1"/>
</dbReference>
<keyword evidence="3 9" id="KW-0813">Transport</keyword>
<feature type="transmembrane region" description="Helical" evidence="9">
    <location>
        <begin position="40"/>
        <end position="60"/>
    </location>
</feature>
<keyword evidence="10" id="KW-0175">Coiled coil</keyword>
<dbReference type="InterPro" id="IPR058982">
    <property type="entry name" value="Beta-barrel_AprE"/>
</dbReference>
<evidence type="ECO:0000256" key="6">
    <source>
        <dbReference type="ARBA" id="ARBA00022692"/>
    </source>
</evidence>
<dbReference type="RefSeq" id="WP_153344646.1">
    <property type="nucleotide sequence ID" value="NZ_WIVE01000038.1"/>
</dbReference>
<evidence type="ECO:0000259" key="12">
    <source>
        <dbReference type="Pfam" id="PF25994"/>
    </source>
</evidence>
<dbReference type="Gene3D" id="2.40.50.100">
    <property type="match status" value="1"/>
</dbReference>